<gene>
    <name evidence="8" type="ORF">H9660_11770</name>
</gene>
<feature type="transmembrane region" description="Helical" evidence="7">
    <location>
        <begin position="162"/>
        <end position="182"/>
    </location>
</feature>
<feature type="transmembrane region" description="Helical" evidence="7">
    <location>
        <begin position="320"/>
        <end position="341"/>
    </location>
</feature>
<protein>
    <submittedName>
        <fullName evidence="8">MATE family efflux transporter</fullName>
    </submittedName>
</protein>
<dbReference type="RefSeq" id="WP_191750576.1">
    <property type="nucleotide sequence ID" value="NZ_JACSQZ010000046.1"/>
</dbReference>
<feature type="transmembrane region" description="Helical" evidence="7">
    <location>
        <begin position="188"/>
        <end position="208"/>
    </location>
</feature>
<accession>A0ABR8Q5X7</accession>
<dbReference type="InterPro" id="IPR047135">
    <property type="entry name" value="YsiQ"/>
</dbReference>
<organism evidence="8 9">
    <name type="scientific">Clostridium gallinarum</name>
    <dbReference type="NCBI Taxonomy" id="2762246"/>
    <lineage>
        <taxon>Bacteria</taxon>
        <taxon>Bacillati</taxon>
        <taxon>Bacillota</taxon>
        <taxon>Clostridia</taxon>
        <taxon>Eubacteriales</taxon>
        <taxon>Clostridiaceae</taxon>
        <taxon>Clostridium</taxon>
    </lineage>
</organism>
<feature type="transmembrane region" description="Helical" evidence="7">
    <location>
        <begin position="51"/>
        <end position="71"/>
    </location>
</feature>
<evidence type="ECO:0000313" key="8">
    <source>
        <dbReference type="EMBL" id="MBD7915822.1"/>
    </source>
</evidence>
<feature type="transmembrane region" description="Helical" evidence="7">
    <location>
        <begin position="280"/>
        <end position="300"/>
    </location>
</feature>
<keyword evidence="9" id="KW-1185">Reference proteome</keyword>
<evidence type="ECO:0000256" key="7">
    <source>
        <dbReference type="SAM" id="Phobius"/>
    </source>
</evidence>
<dbReference type="InterPro" id="IPR002528">
    <property type="entry name" value="MATE_fam"/>
</dbReference>
<evidence type="ECO:0000256" key="5">
    <source>
        <dbReference type="ARBA" id="ARBA00022989"/>
    </source>
</evidence>
<feature type="transmembrane region" description="Helical" evidence="7">
    <location>
        <begin position="127"/>
        <end position="150"/>
    </location>
</feature>
<feature type="transmembrane region" description="Helical" evidence="7">
    <location>
        <begin position="409"/>
        <end position="431"/>
    </location>
</feature>
<keyword evidence="2" id="KW-0813">Transport</keyword>
<reference evidence="8 9" key="1">
    <citation type="submission" date="2020-08" db="EMBL/GenBank/DDBJ databases">
        <title>A Genomic Blueprint of the Chicken Gut Microbiome.</title>
        <authorList>
            <person name="Gilroy R."/>
            <person name="Ravi A."/>
            <person name="Getino M."/>
            <person name="Pursley I."/>
            <person name="Horton D.L."/>
            <person name="Alikhan N.-F."/>
            <person name="Baker D."/>
            <person name="Gharbi K."/>
            <person name="Hall N."/>
            <person name="Watson M."/>
            <person name="Adriaenssens E.M."/>
            <person name="Foster-Nyarko E."/>
            <person name="Jarju S."/>
            <person name="Secka A."/>
            <person name="Antonio M."/>
            <person name="Oren A."/>
            <person name="Chaudhuri R."/>
            <person name="La Ragione R.M."/>
            <person name="Hildebrand F."/>
            <person name="Pallen M.J."/>
        </authorList>
    </citation>
    <scope>NUCLEOTIDE SEQUENCE [LARGE SCALE GENOMIC DNA]</scope>
    <source>
        <strain evidence="8 9">Sa3CUN1</strain>
    </source>
</reference>
<proteinExistence type="predicted"/>
<dbReference type="CDD" id="cd13134">
    <property type="entry name" value="MATE_like_8"/>
    <property type="match status" value="1"/>
</dbReference>
<name>A0ABR8Q5X7_9CLOT</name>
<evidence type="ECO:0000256" key="3">
    <source>
        <dbReference type="ARBA" id="ARBA00022475"/>
    </source>
</evidence>
<evidence type="ECO:0000256" key="4">
    <source>
        <dbReference type="ARBA" id="ARBA00022692"/>
    </source>
</evidence>
<sequence length="447" mass="48334">MDIKITSELKKITWPIFVESALLSLLGSVDILMLGKYSDNAVAAVGVTNQIIWMLNLIFAIITAGTSILISQYIGAKSDKKTIIQVAGISVGFNGLIGAILSILMVIGGTNILKFLNSPTEVLDLGLQYLGIVGGFIFIQAIIMTFTAILRAHGLTKSCMNVTITMNLANVVMNYILIFGKFGFPEMGVAGAATATVLSKFIGLIILGKLTYELIFNKLTISMFKPFPKIHFINILKIGIPSAAEQISYNLSQLAITSIINLVGVTSIAAKSYVGTIICFSYIFSSAVGQGTSIFIGRFIGNKDEKNAFKLLIYSLKRALVVSIIMSCIVAIVGKGILGFLTNNEEIISIAIKIFLIEIILEPGRCINIVGIGGLRAAGDVRFPVYIGVFSMWIFGVGLSYLLGLKLGLGLIGAWIGFTVDEWFRAILVLIRWKTGKWKGKSFVISK</sequence>
<keyword evidence="5 7" id="KW-1133">Transmembrane helix</keyword>
<comment type="subcellular location">
    <subcellularLocation>
        <location evidence="1">Cell membrane</location>
        <topology evidence="1">Multi-pass membrane protein</topology>
    </subcellularLocation>
</comment>
<comment type="caution">
    <text evidence="8">The sequence shown here is derived from an EMBL/GenBank/DDBJ whole genome shotgun (WGS) entry which is preliminary data.</text>
</comment>
<keyword evidence="6 7" id="KW-0472">Membrane</keyword>
<dbReference type="NCBIfam" id="TIGR00797">
    <property type="entry name" value="matE"/>
    <property type="match status" value="1"/>
</dbReference>
<keyword evidence="3" id="KW-1003">Cell membrane</keyword>
<dbReference type="PANTHER" id="PTHR42925:SF1">
    <property type="entry name" value="VIRULENCE FACTOR MVIN"/>
    <property type="match status" value="1"/>
</dbReference>
<evidence type="ECO:0000256" key="1">
    <source>
        <dbReference type="ARBA" id="ARBA00004651"/>
    </source>
</evidence>
<dbReference type="PANTHER" id="PTHR42925">
    <property type="entry name" value="MULTIDRUG AND TOXIN EFFLUX PROTEIN MATE FAMILY"/>
    <property type="match status" value="1"/>
</dbReference>
<dbReference type="PIRSF" id="PIRSF006603">
    <property type="entry name" value="DinF"/>
    <property type="match status" value="1"/>
</dbReference>
<evidence type="ECO:0000256" key="6">
    <source>
        <dbReference type="ARBA" id="ARBA00023136"/>
    </source>
</evidence>
<dbReference type="InterPro" id="IPR048279">
    <property type="entry name" value="MdtK-like"/>
</dbReference>
<dbReference type="Pfam" id="PF01554">
    <property type="entry name" value="MatE"/>
    <property type="match status" value="2"/>
</dbReference>
<feature type="transmembrane region" description="Helical" evidence="7">
    <location>
        <begin position="83"/>
        <end position="107"/>
    </location>
</feature>
<dbReference type="EMBL" id="JACSQZ010000046">
    <property type="protein sequence ID" value="MBD7915822.1"/>
    <property type="molecule type" value="Genomic_DNA"/>
</dbReference>
<keyword evidence="4 7" id="KW-0812">Transmembrane</keyword>
<feature type="transmembrane region" description="Helical" evidence="7">
    <location>
        <begin position="12"/>
        <end position="31"/>
    </location>
</feature>
<evidence type="ECO:0000313" key="9">
    <source>
        <dbReference type="Proteomes" id="UP000640335"/>
    </source>
</evidence>
<dbReference type="Proteomes" id="UP000640335">
    <property type="component" value="Unassembled WGS sequence"/>
</dbReference>
<evidence type="ECO:0000256" key="2">
    <source>
        <dbReference type="ARBA" id="ARBA00022448"/>
    </source>
</evidence>
<feature type="transmembrane region" description="Helical" evidence="7">
    <location>
        <begin position="383"/>
        <end position="403"/>
    </location>
</feature>